<proteinExistence type="predicted"/>
<organism evidence="1 2">
    <name type="scientific">Candidatus Methanogaster sp</name>
    <dbReference type="NCBI Taxonomy" id="3386292"/>
    <lineage>
        <taxon>Archaea</taxon>
        <taxon>Methanobacteriati</taxon>
        <taxon>Methanobacteriota</taxon>
        <taxon>Stenosarchaea group</taxon>
        <taxon>Methanomicrobia</taxon>
        <taxon>Methanosarcinales</taxon>
        <taxon>ANME-2 cluster</taxon>
        <taxon>Candidatus Methanogasteraceae</taxon>
        <taxon>Candidatus Methanogaster</taxon>
    </lineage>
</organism>
<evidence type="ECO:0000313" key="1">
    <source>
        <dbReference type="EMBL" id="PXF61714.1"/>
    </source>
</evidence>
<sequence>MKWLLKMIVTCAIISILSTVAVLLYTSNEDTLPSLCAVKPVYLLAAVLLHTLSYGIWGFRISVLCRSLGERVGITKSTEVATSSLLMMAITPSSAGGEPVMVYMLTKEGITLGKSSAIVVAGRLFDAVLLLLALPLAIITLKCISFELDILLIAAALTMVLAIAILWTIIFNHGRFISAVTAATERVFRLVGRKDSPDTIIRRIEEEIIEFKDGFITGARGRRSDMLLAAGATILFWTVEFMLIPLILYGLNVPDAFSPSLIAVAFAAQVIISIVMVVPLTPGASGIAELSSTALLATFIPLYLVGIVVICWRAVTYYLNVIVGAFVSIRIVKNMDYIKNRFSM</sequence>
<gene>
    <name evidence="1" type="ORF">C4B59_02330</name>
</gene>
<dbReference type="EMBL" id="PQXF01000003">
    <property type="protein sequence ID" value="PXF61714.1"/>
    <property type="molecule type" value="Genomic_DNA"/>
</dbReference>
<reference evidence="1" key="1">
    <citation type="submission" date="2018-01" db="EMBL/GenBank/DDBJ databases">
        <authorList>
            <person name="Krukenberg V."/>
        </authorList>
    </citation>
    <scope>NUCLEOTIDE SEQUENCE</scope>
    <source>
        <strain evidence="1">E20ANME2</strain>
    </source>
</reference>
<comment type="caution">
    <text evidence="1">The sequence shown here is derived from an EMBL/GenBank/DDBJ whole genome shotgun (WGS) entry which is preliminary data.</text>
</comment>
<name>A0AC61L5T9_9EURY</name>
<accession>A0AC61L5T9</accession>
<protein>
    <submittedName>
        <fullName evidence="1">Uncharacterized protein</fullName>
    </submittedName>
</protein>
<evidence type="ECO:0000313" key="2">
    <source>
        <dbReference type="Proteomes" id="UP000248329"/>
    </source>
</evidence>
<dbReference type="Proteomes" id="UP000248329">
    <property type="component" value="Unassembled WGS sequence"/>
</dbReference>